<keyword evidence="2" id="KW-1185">Reference proteome</keyword>
<name>A0A4Y2N7Y4_ARAVE</name>
<comment type="caution">
    <text evidence="1">The sequence shown here is derived from an EMBL/GenBank/DDBJ whole genome shotgun (WGS) entry which is preliminary data.</text>
</comment>
<organism evidence="1 2">
    <name type="scientific">Araneus ventricosus</name>
    <name type="common">Orbweaver spider</name>
    <name type="synonym">Epeira ventricosa</name>
    <dbReference type="NCBI Taxonomy" id="182803"/>
    <lineage>
        <taxon>Eukaryota</taxon>
        <taxon>Metazoa</taxon>
        <taxon>Ecdysozoa</taxon>
        <taxon>Arthropoda</taxon>
        <taxon>Chelicerata</taxon>
        <taxon>Arachnida</taxon>
        <taxon>Araneae</taxon>
        <taxon>Araneomorphae</taxon>
        <taxon>Entelegynae</taxon>
        <taxon>Araneoidea</taxon>
        <taxon>Araneidae</taxon>
        <taxon>Araneus</taxon>
    </lineage>
</organism>
<reference evidence="1 2" key="1">
    <citation type="journal article" date="2019" name="Sci. Rep.">
        <title>Orb-weaving spider Araneus ventricosus genome elucidates the spidroin gene catalogue.</title>
        <authorList>
            <person name="Kono N."/>
            <person name="Nakamura H."/>
            <person name="Ohtoshi R."/>
            <person name="Moran D.A.P."/>
            <person name="Shinohara A."/>
            <person name="Yoshida Y."/>
            <person name="Fujiwara M."/>
            <person name="Mori M."/>
            <person name="Tomita M."/>
            <person name="Arakawa K."/>
        </authorList>
    </citation>
    <scope>NUCLEOTIDE SEQUENCE [LARGE SCALE GENOMIC DNA]</scope>
</reference>
<gene>
    <name evidence="1" type="ORF">AVEN_92851_1</name>
</gene>
<sequence length="111" mass="12689">MLPKTRENAAIYGLTCIGYYKDKALKGKVSPGQCFKCQQYFYNSRFCQREPVCMKCAGPHDKRNCPKPSETPEMIAICEGDHTANYTGCPEKTPTQKISRRRRIGNNCMER</sequence>
<evidence type="ECO:0008006" key="3">
    <source>
        <dbReference type="Google" id="ProtNLM"/>
    </source>
</evidence>
<dbReference type="EMBL" id="BGPR01008593">
    <property type="protein sequence ID" value="GBN34799.1"/>
    <property type="molecule type" value="Genomic_DNA"/>
</dbReference>
<evidence type="ECO:0000313" key="2">
    <source>
        <dbReference type="Proteomes" id="UP000499080"/>
    </source>
</evidence>
<dbReference type="Proteomes" id="UP000499080">
    <property type="component" value="Unassembled WGS sequence"/>
</dbReference>
<protein>
    <recommendedName>
        <fullName evidence="3">Nucleic-acid-binding protein from transposon X-element</fullName>
    </recommendedName>
</protein>
<proteinExistence type="predicted"/>
<evidence type="ECO:0000313" key="1">
    <source>
        <dbReference type="EMBL" id="GBN34799.1"/>
    </source>
</evidence>
<dbReference type="OrthoDB" id="6624230at2759"/>
<dbReference type="AlphaFoldDB" id="A0A4Y2N7Y4"/>
<accession>A0A4Y2N7Y4</accession>